<accession>A0AAD1SSN0</accession>
<dbReference type="Gene3D" id="3.60.10.10">
    <property type="entry name" value="Endonuclease/exonuclease/phosphatase"/>
    <property type="match status" value="1"/>
</dbReference>
<dbReference type="EMBL" id="OW240918">
    <property type="protein sequence ID" value="CAH2305846.1"/>
    <property type="molecule type" value="Genomic_DNA"/>
</dbReference>
<organism evidence="2 3">
    <name type="scientific">Pelobates cultripes</name>
    <name type="common">Western spadefoot toad</name>
    <dbReference type="NCBI Taxonomy" id="61616"/>
    <lineage>
        <taxon>Eukaryota</taxon>
        <taxon>Metazoa</taxon>
        <taxon>Chordata</taxon>
        <taxon>Craniata</taxon>
        <taxon>Vertebrata</taxon>
        <taxon>Euteleostomi</taxon>
        <taxon>Amphibia</taxon>
        <taxon>Batrachia</taxon>
        <taxon>Anura</taxon>
        <taxon>Pelobatoidea</taxon>
        <taxon>Pelobatidae</taxon>
        <taxon>Pelobates</taxon>
    </lineage>
</organism>
<reference evidence="2" key="1">
    <citation type="submission" date="2022-03" db="EMBL/GenBank/DDBJ databases">
        <authorList>
            <person name="Alioto T."/>
            <person name="Alioto T."/>
            <person name="Gomez Garrido J."/>
        </authorList>
    </citation>
    <scope>NUCLEOTIDE SEQUENCE</scope>
</reference>
<evidence type="ECO:0000256" key="1">
    <source>
        <dbReference type="SAM" id="MobiDB-lite"/>
    </source>
</evidence>
<sequence>MTPPAFTPLSLHVRTLNARGFNIPEHRTRLLRELWSYWTSVATIQDTHFKLDSEQALKDKRFPSVYFASHPLGKKAGVAILSSQGTPFDLLDQKTDLEGRYLFVKGHINSQIYTFATIYAPNSRQHIFITKTLRLLANFSERLLILGGDLNASLDTSRGRSDSTIGHITWSDHAPVSLQMTSPLLKPKERTWRLNESLLMDEEVRTTVREALTNYFKENTNPDTGRTTMGGPQECDPRGSHLHRSTQEESWGGTYTEHPRWHCDCGTTPQTNPQ</sequence>
<keyword evidence="3" id="KW-1185">Reference proteome</keyword>
<protein>
    <recommendedName>
        <fullName evidence="4">Endonuclease/exonuclease/phosphatase domain-containing protein</fullName>
    </recommendedName>
</protein>
<proteinExistence type="predicted"/>
<gene>
    <name evidence="2" type="ORF">PECUL_23A058509</name>
</gene>
<dbReference type="InterPro" id="IPR036691">
    <property type="entry name" value="Endo/exonu/phosph_ase_sf"/>
</dbReference>
<evidence type="ECO:0000313" key="3">
    <source>
        <dbReference type="Proteomes" id="UP001295444"/>
    </source>
</evidence>
<dbReference type="Proteomes" id="UP001295444">
    <property type="component" value="Chromosome 07"/>
</dbReference>
<feature type="region of interest" description="Disordered" evidence="1">
    <location>
        <begin position="217"/>
        <end position="257"/>
    </location>
</feature>
<evidence type="ECO:0008006" key="4">
    <source>
        <dbReference type="Google" id="ProtNLM"/>
    </source>
</evidence>
<dbReference type="SUPFAM" id="SSF56219">
    <property type="entry name" value="DNase I-like"/>
    <property type="match status" value="1"/>
</dbReference>
<evidence type="ECO:0000313" key="2">
    <source>
        <dbReference type="EMBL" id="CAH2305846.1"/>
    </source>
</evidence>
<dbReference type="AlphaFoldDB" id="A0AAD1SSN0"/>
<feature type="compositionally biased region" description="Polar residues" evidence="1">
    <location>
        <begin position="217"/>
        <end position="227"/>
    </location>
</feature>
<name>A0AAD1SSN0_PELCU</name>